<evidence type="ECO:0000256" key="9">
    <source>
        <dbReference type="ARBA" id="ARBA00022989"/>
    </source>
</evidence>
<keyword evidence="9 15" id="KW-1133">Transmembrane helix</keyword>
<dbReference type="InterPro" id="IPR050324">
    <property type="entry name" value="CDP-alcohol_PTase-I"/>
</dbReference>
<dbReference type="PROSITE" id="PS51257">
    <property type="entry name" value="PROKAR_LIPOPROTEIN"/>
    <property type="match status" value="1"/>
</dbReference>
<evidence type="ECO:0000256" key="2">
    <source>
        <dbReference type="ARBA" id="ARBA00004127"/>
    </source>
</evidence>
<dbReference type="GO" id="GO:0008654">
    <property type="term" value="P:phospholipid biosynthetic process"/>
    <property type="evidence" value="ECO:0007669"/>
    <property type="project" value="UniProtKB-KW"/>
</dbReference>
<dbReference type="EC" id="2.7.8.8" evidence="4"/>
<feature type="transmembrane region" description="Helical" evidence="15">
    <location>
        <begin position="103"/>
        <end position="120"/>
    </location>
</feature>
<evidence type="ECO:0000313" key="16">
    <source>
        <dbReference type="EMBL" id="KAA6347079.1"/>
    </source>
</evidence>
<dbReference type="GO" id="GO:0003882">
    <property type="term" value="F:CDP-diacylglycerol-serine O-phosphatidyltransferase activity"/>
    <property type="evidence" value="ECO:0007669"/>
    <property type="project" value="UniProtKB-EC"/>
</dbReference>
<keyword evidence="13" id="KW-1208">Phospholipid metabolism</keyword>
<protein>
    <recommendedName>
        <fullName evidence="5">CDP-diacylglycerol--serine O-phosphatidyltransferase</fullName>
        <ecNumber evidence="4">2.7.8.8</ecNumber>
    </recommendedName>
    <alternativeName>
        <fullName evidence="14">Phosphatidylserine synthase</fullName>
    </alternativeName>
</protein>
<dbReference type="AlphaFoldDB" id="A0A5J4SLQ3"/>
<evidence type="ECO:0000256" key="13">
    <source>
        <dbReference type="ARBA" id="ARBA00023264"/>
    </source>
</evidence>
<evidence type="ECO:0000256" key="3">
    <source>
        <dbReference type="ARBA" id="ARBA00010441"/>
    </source>
</evidence>
<keyword evidence="10" id="KW-0443">Lipid metabolism</keyword>
<dbReference type="PROSITE" id="PS00379">
    <property type="entry name" value="CDP_ALCOHOL_P_TRANSF"/>
    <property type="match status" value="1"/>
</dbReference>
<dbReference type="Pfam" id="PF01066">
    <property type="entry name" value="CDP-OH_P_transf"/>
    <property type="match status" value="1"/>
</dbReference>
<keyword evidence="8 15" id="KW-0812">Transmembrane</keyword>
<dbReference type="PANTHER" id="PTHR14269">
    <property type="entry name" value="CDP-DIACYLGLYCEROL--GLYCEROL-3-PHOSPHATE 3-PHOSPHATIDYLTRANSFERASE-RELATED"/>
    <property type="match status" value="1"/>
</dbReference>
<evidence type="ECO:0000256" key="11">
    <source>
        <dbReference type="ARBA" id="ARBA00023136"/>
    </source>
</evidence>
<keyword evidence="11 15" id="KW-0472">Membrane</keyword>
<comment type="similarity">
    <text evidence="3">Belongs to the CDP-alcohol phosphatidyltransferase class-I family.</text>
</comment>
<sequence length="243" mass="27143">MPNVIIRGIPNTVTCLNLFSGCMACVGAFEAKYEWAAIFIIISAIFDFFDGLLARLFNVYSLIGKELDSLADDISFGLAPAFILFSLLKEVCYPSFLLGLKDYIPYLAFLIAVFSAIRLAKFNIDKRQASSFIGLPTPANALFWASIAVSFHHHLASSSTSHILYLLLALTFLFSWLLVAEIPMFSLKFENLSWKDNKINFIFLAGCLPLFVILKTSGFAAVISWYILLSLLTKKENKTIPPR</sequence>
<organism evidence="16">
    <name type="scientific">termite gut metagenome</name>
    <dbReference type="NCBI Taxonomy" id="433724"/>
    <lineage>
        <taxon>unclassified sequences</taxon>
        <taxon>metagenomes</taxon>
        <taxon>organismal metagenomes</taxon>
    </lineage>
</organism>
<dbReference type="PANTHER" id="PTHR14269:SF61">
    <property type="entry name" value="CDP-DIACYLGLYCEROL--SERINE O-PHOSPHATIDYLTRANSFERASE"/>
    <property type="match status" value="1"/>
</dbReference>
<keyword evidence="12" id="KW-0594">Phospholipid biosynthesis</keyword>
<proteinExistence type="inferred from homology"/>
<feature type="transmembrane region" description="Helical" evidence="15">
    <location>
        <begin position="132"/>
        <end position="151"/>
    </location>
</feature>
<evidence type="ECO:0000256" key="15">
    <source>
        <dbReference type="SAM" id="Phobius"/>
    </source>
</evidence>
<feature type="transmembrane region" description="Helical" evidence="15">
    <location>
        <begin position="35"/>
        <end position="58"/>
    </location>
</feature>
<accession>A0A5J4SLQ3</accession>
<evidence type="ECO:0000256" key="10">
    <source>
        <dbReference type="ARBA" id="ARBA00023098"/>
    </source>
</evidence>
<feature type="transmembrane region" description="Helical" evidence="15">
    <location>
        <begin position="12"/>
        <end position="29"/>
    </location>
</feature>
<dbReference type="GO" id="GO:0012505">
    <property type="term" value="C:endomembrane system"/>
    <property type="evidence" value="ECO:0007669"/>
    <property type="project" value="UniProtKB-SubCell"/>
</dbReference>
<name>A0A5J4SLQ3_9ZZZZ</name>
<dbReference type="InterPro" id="IPR043130">
    <property type="entry name" value="CDP-OH_PTrfase_TM_dom"/>
</dbReference>
<feature type="transmembrane region" description="Helical" evidence="15">
    <location>
        <begin position="70"/>
        <end position="88"/>
    </location>
</feature>
<dbReference type="InterPro" id="IPR000462">
    <property type="entry name" value="CDP-OH_P_trans"/>
</dbReference>
<reference evidence="16" key="1">
    <citation type="submission" date="2019-03" db="EMBL/GenBank/DDBJ databases">
        <title>Single cell metagenomics reveals metabolic interactions within the superorganism composed of flagellate Streblomastix strix and complex community of Bacteroidetes bacteria on its surface.</title>
        <authorList>
            <person name="Treitli S.C."/>
            <person name="Kolisko M."/>
            <person name="Husnik F."/>
            <person name="Keeling P."/>
            <person name="Hampl V."/>
        </authorList>
    </citation>
    <scope>NUCLEOTIDE SEQUENCE</scope>
    <source>
        <strain evidence="16">STM</strain>
    </source>
</reference>
<evidence type="ECO:0000256" key="6">
    <source>
        <dbReference type="ARBA" id="ARBA00022516"/>
    </source>
</evidence>
<dbReference type="InterPro" id="IPR048254">
    <property type="entry name" value="CDP_ALCOHOL_P_TRANSF_CS"/>
</dbReference>
<dbReference type="GO" id="GO:0016020">
    <property type="term" value="C:membrane"/>
    <property type="evidence" value="ECO:0007669"/>
    <property type="project" value="InterPro"/>
</dbReference>
<gene>
    <name evidence="16" type="ORF">EZS27_005431</name>
</gene>
<evidence type="ECO:0000256" key="12">
    <source>
        <dbReference type="ARBA" id="ARBA00023209"/>
    </source>
</evidence>
<dbReference type="EMBL" id="SNRY01000107">
    <property type="protein sequence ID" value="KAA6347079.1"/>
    <property type="molecule type" value="Genomic_DNA"/>
</dbReference>
<evidence type="ECO:0000256" key="7">
    <source>
        <dbReference type="ARBA" id="ARBA00022679"/>
    </source>
</evidence>
<dbReference type="Gene3D" id="1.20.120.1760">
    <property type="match status" value="1"/>
</dbReference>
<comment type="catalytic activity">
    <reaction evidence="1">
        <text>a CDP-1,2-diacyl-sn-glycerol + L-serine = a 1,2-diacyl-sn-glycero-3-phospho-L-serine + CMP + H(+)</text>
        <dbReference type="Rhea" id="RHEA:16913"/>
        <dbReference type="ChEBI" id="CHEBI:15378"/>
        <dbReference type="ChEBI" id="CHEBI:33384"/>
        <dbReference type="ChEBI" id="CHEBI:57262"/>
        <dbReference type="ChEBI" id="CHEBI:58332"/>
        <dbReference type="ChEBI" id="CHEBI:60377"/>
        <dbReference type="EC" id="2.7.8.8"/>
    </reaction>
</comment>
<feature type="transmembrane region" description="Helical" evidence="15">
    <location>
        <begin position="201"/>
        <end position="228"/>
    </location>
</feature>
<dbReference type="NCBIfam" id="TIGR00473">
    <property type="entry name" value="pssA"/>
    <property type="match status" value="1"/>
</dbReference>
<feature type="transmembrane region" description="Helical" evidence="15">
    <location>
        <begin position="163"/>
        <end position="180"/>
    </location>
</feature>
<evidence type="ECO:0000256" key="14">
    <source>
        <dbReference type="ARBA" id="ARBA00032361"/>
    </source>
</evidence>
<evidence type="ECO:0000256" key="1">
    <source>
        <dbReference type="ARBA" id="ARBA00000287"/>
    </source>
</evidence>
<keyword evidence="7" id="KW-0808">Transferase</keyword>
<dbReference type="InterPro" id="IPR004533">
    <property type="entry name" value="CDP-diaglyc--ser_O-PTrfase"/>
</dbReference>
<evidence type="ECO:0000256" key="8">
    <source>
        <dbReference type="ARBA" id="ARBA00022692"/>
    </source>
</evidence>
<comment type="subcellular location">
    <subcellularLocation>
        <location evidence="2">Endomembrane system</location>
        <topology evidence="2">Multi-pass membrane protein</topology>
    </subcellularLocation>
</comment>
<keyword evidence="6" id="KW-0444">Lipid biosynthesis</keyword>
<evidence type="ECO:0000256" key="4">
    <source>
        <dbReference type="ARBA" id="ARBA00013174"/>
    </source>
</evidence>
<comment type="caution">
    <text evidence="16">The sequence shown here is derived from an EMBL/GenBank/DDBJ whole genome shotgun (WGS) entry which is preliminary data.</text>
</comment>
<evidence type="ECO:0000256" key="5">
    <source>
        <dbReference type="ARBA" id="ARBA00017171"/>
    </source>
</evidence>